<evidence type="ECO:0000256" key="19">
    <source>
        <dbReference type="ARBA" id="ARBA00022840"/>
    </source>
</evidence>
<dbReference type="GO" id="GO:0006629">
    <property type="term" value="P:lipid metabolic process"/>
    <property type="evidence" value="ECO:0007669"/>
    <property type="project" value="InterPro"/>
</dbReference>
<dbReference type="InterPro" id="IPR007686">
    <property type="entry name" value="YutG/PgpA"/>
</dbReference>
<dbReference type="Pfam" id="PF00464">
    <property type="entry name" value="SHMT"/>
    <property type="match status" value="1"/>
</dbReference>
<dbReference type="NCBIfam" id="TIGR00244">
    <property type="entry name" value="transcriptional regulator NrdR"/>
    <property type="match status" value="1"/>
</dbReference>
<evidence type="ECO:0000256" key="15">
    <source>
        <dbReference type="ARBA" id="ARBA00022723"/>
    </source>
</evidence>
<dbReference type="InterPro" id="IPR016193">
    <property type="entry name" value="Cytidine_deaminase-like"/>
</dbReference>
<dbReference type="GO" id="GO:0008962">
    <property type="term" value="F:phosphatidylglycerophosphatase activity"/>
    <property type="evidence" value="ECO:0007669"/>
    <property type="project" value="InterPro"/>
</dbReference>
<dbReference type="GO" id="GO:0006508">
    <property type="term" value="P:proteolysis"/>
    <property type="evidence" value="ECO:0007669"/>
    <property type="project" value="InterPro"/>
</dbReference>
<evidence type="ECO:0000313" key="31">
    <source>
        <dbReference type="EMBL" id="CAE7932377.1"/>
    </source>
</evidence>
<dbReference type="NCBIfam" id="TIGR02281">
    <property type="entry name" value="clan_AA_DTGA"/>
    <property type="match status" value="1"/>
</dbReference>
<dbReference type="InterPro" id="IPR005144">
    <property type="entry name" value="ATP-cone_dom"/>
</dbReference>
<dbReference type="GO" id="GO:0009030">
    <property type="term" value="F:thiamine-phosphate kinase activity"/>
    <property type="evidence" value="ECO:0007669"/>
    <property type="project" value="InterPro"/>
</dbReference>
<evidence type="ECO:0000256" key="25">
    <source>
        <dbReference type="ARBA" id="ARBA00023268"/>
    </source>
</evidence>
<evidence type="ECO:0000256" key="27">
    <source>
        <dbReference type="RuleBase" id="RU000585"/>
    </source>
</evidence>
<dbReference type="Gene3D" id="3.40.640.10">
    <property type="entry name" value="Type I PLP-dependent aspartate aminotransferase-like (Major domain)"/>
    <property type="match status" value="1"/>
</dbReference>
<name>A0A813BXB4_9DINO</name>
<dbReference type="FunFam" id="3.40.640.10:FF:000001">
    <property type="entry name" value="Serine hydroxymethyltransferase"/>
    <property type="match status" value="1"/>
</dbReference>
<keyword evidence="23" id="KW-0238">DNA-binding</keyword>
<dbReference type="CDD" id="cd01284">
    <property type="entry name" value="Riboflavin_deaminase-reductase"/>
    <property type="match status" value="1"/>
</dbReference>
<dbReference type="InterPro" id="IPR011605">
    <property type="entry name" value="NusB_fam"/>
</dbReference>
<comment type="caution">
    <text evidence="31">The sequence shown here is derived from an EMBL/GenBank/DDBJ whole genome shotgun (WGS) entry which is preliminary data.</text>
</comment>
<dbReference type="InterPro" id="IPR021109">
    <property type="entry name" value="Peptidase_aspartic_dom_sf"/>
</dbReference>
<evidence type="ECO:0000256" key="16">
    <source>
        <dbReference type="ARBA" id="ARBA00022741"/>
    </source>
</evidence>
<dbReference type="GO" id="GO:0004372">
    <property type="term" value="F:glycine hydroxymethyltransferase activity"/>
    <property type="evidence" value="ECO:0007669"/>
    <property type="project" value="UniProtKB-EC"/>
</dbReference>
<dbReference type="SUPFAM" id="SSF48013">
    <property type="entry name" value="NusB-like"/>
    <property type="match status" value="1"/>
</dbReference>
<keyword evidence="25" id="KW-0511">Multifunctional enzyme</keyword>
<dbReference type="EMBL" id="CAJNJA010082362">
    <property type="protein sequence ID" value="CAE7932377.1"/>
    <property type="molecule type" value="Genomic_DNA"/>
</dbReference>
<dbReference type="Pfam" id="PF01872">
    <property type="entry name" value="RibD_C"/>
    <property type="match status" value="1"/>
</dbReference>
<keyword evidence="20" id="KW-0694">RNA-binding</keyword>
<feature type="transmembrane region" description="Helical" evidence="28">
    <location>
        <begin position="1335"/>
        <end position="1355"/>
    </location>
</feature>
<evidence type="ECO:0000256" key="7">
    <source>
        <dbReference type="ARBA" id="ARBA00006376"/>
    </source>
</evidence>
<dbReference type="PANTHER" id="PTHR11680">
    <property type="entry name" value="SERINE HYDROXYMETHYLTRANSFERASE"/>
    <property type="match status" value="1"/>
</dbReference>
<protein>
    <recommendedName>
        <fullName evidence="27">Serine hydroxymethyltransferase</fullName>
        <ecNumber evidence="27">2.1.2.1</ecNumber>
    </recommendedName>
</protein>
<dbReference type="InterPro" id="IPR003796">
    <property type="entry name" value="RNR_NrdR-like"/>
</dbReference>
<dbReference type="InterPro" id="IPR006027">
    <property type="entry name" value="NusB_RsmB_TIM44"/>
</dbReference>
<dbReference type="PROSITE" id="PS00903">
    <property type="entry name" value="CYT_DCMP_DEAMINASES_1"/>
    <property type="match status" value="1"/>
</dbReference>
<dbReference type="PANTHER" id="PTHR11680:SF50">
    <property type="entry name" value="SERINE HYDROXYMETHYLTRANSFERASE"/>
    <property type="match status" value="1"/>
</dbReference>
<dbReference type="NCBIfam" id="TIGR01951">
    <property type="entry name" value="nusB"/>
    <property type="match status" value="1"/>
</dbReference>
<evidence type="ECO:0000256" key="13">
    <source>
        <dbReference type="ARBA" id="ARBA00022619"/>
    </source>
</evidence>
<keyword evidence="16 26" id="KW-0547">Nucleotide-binding</keyword>
<dbReference type="EC" id="2.1.2.1" evidence="27"/>
<gene>
    <name evidence="31" type="primary">glyA2</name>
    <name evidence="31" type="ORF">SNEC2469_LOCUS32492</name>
</gene>
<dbReference type="GO" id="GO:0005524">
    <property type="term" value="F:ATP binding"/>
    <property type="evidence" value="ECO:0007669"/>
    <property type="project" value="UniProtKB-UniRule"/>
</dbReference>
<keyword evidence="24" id="KW-0804">Transcription</keyword>
<evidence type="ECO:0000256" key="24">
    <source>
        <dbReference type="ARBA" id="ARBA00023163"/>
    </source>
</evidence>
<evidence type="ECO:0000256" key="18">
    <source>
        <dbReference type="ARBA" id="ARBA00022833"/>
    </source>
</evidence>
<reference evidence="31" key="1">
    <citation type="submission" date="2021-02" db="EMBL/GenBank/DDBJ databases">
        <authorList>
            <person name="Dougan E. K."/>
            <person name="Rhodes N."/>
            <person name="Thang M."/>
            <person name="Chan C."/>
        </authorList>
    </citation>
    <scope>NUCLEOTIDE SEQUENCE</scope>
</reference>
<dbReference type="InterPro" id="IPR024072">
    <property type="entry name" value="DHFR-like_dom_sf"/>
</dbReference>
<keyword evidence="17" id="KW-0889">Transcription antitermination</keyword>
<dbReference type="Gene3D" id="3.30.1330.10">
    <property type="entry name" value="PurM-like, N-terminal domain"/>
    <property type="match status" value="1"/>
</dbReference>
<evidence type="ECO:0000256" key="10">
    <source>
        <dbReference type="ARBA" id="ARBA00022491"/>
    </source>
</evidence>
<dbReference type="UniPathway" id="UPA00193"/>
<dbReference type="Gene3D" id="1.10.940.10">
    <property type="entry name" value="NusB-like"/>
    <property type="match status" value="1"/>
</dbReference>
<dbReference type="HAMAP" id="MF_02128">
    <property type="entry name" value="TMP_kinase"/>
    <property type="match status" value="1"/>
</dbReference>
<comment type="subcellular location">
    <subcellularLocation>
        <location evidence="2">Cytoplasm</location>
    </subcellularLocation>
</comment>
<comment type="cofactor">
    <cofactor evidence="1 27">
        <name>pyridoxal 5'-phosphate</name>
        <dbReference type="ChEBI" id="CHEBI:597326"/>
    </cofactor>
</comment>
<comment type="catalytic activity">
    <reaction evidence="27">
        <text>(6R)-5,10-methylene-5,6,7,8-tetrahydrofolate + glycine + H2O = (6S)-5,6,7,8-tetrahydrofolate + L-serine</text>
        <dbReference type="Rhea" id="RHEA:15481"/>
        <dbReference type="ChEBI" id="CHEBI:15377"/>
        <dbReference type="ChEBI" id="CHEBI:15636"/>
        <dbReference type="ChEBI" id="CHEBI:33384"/>
        <dbReference type="ChEBI" id="CHEBI:57305"/>
        <dbReference type="ChEBI" id="CHEBI:57453"/>
        <dbReference type="EC" id="2.1.2.1"/>
    </reaction>
</comment>
<dbReference type="InterPro" id="IPR019798">
    <property type="entry name" value="Ser_HO-MeTrfase_PLP_BS"/>
</dbReference>
<keyword evidence="22" id="KW-0805">Transcription regulation</keyword>
<dbReference type="GO" id="GO:0008835">
    <property type="term" value="F:diaminohydroxyphosphoribosylaminopyrimidine deaminase activity"/>
    <property type="evidence" value="ECO:0007669"/>
    <property type="project" value="InterPro"/>
</dbReference>
<dbReference type="InterPro" id="IPR036681">
    <property type="entry name" value="PgpA-like_sf"/>
</dbReference>
<dbReference type="OrthoDB" id="10265628at2759"/>
<evidence type="ECO:0000256" key="20">
    <source>
        <dbReference type="ARBA" id="ARBA00022884"/>
    </source>
</evidence>
<dbReference type="Pfam" id="PF22811">
    <property type="entry name" value="Zn_ribbon_NrdR"/>
    <property type="match status" value="1"/>
</dbReference>
<evidence type="ECO:0000256" key="5">
    <source>
        <dbReference type="ARBA" id="ARBA00004910"/>
    </source>
</evidence>
<sequence length="1591" mass="170773">MFAGNETIAGFDDELAAAIAAENVRQEEHIELIASENYASPRVLEAQGSVLTNKYAEGYPHKRYYGGCEYVDQVEVLAIDRAKALFGADYANVQPHSGSSANSAVYLALMEAGDTVLGMSLADGGHLTHGASVNFSGRLYNAVQYGIDASSGEMDYDAIARLAKEHKPKMLMAGFSAYSRIVDWQKFRDIADEVGAYLVVDMAHVAGLVAAGLYPNPVQIADVTTSTTHKTLGGPRGGIILAKSNPEIEKKLNSALFPGSQGGPLMHVIAGKAVCFKEAMGDDFVAYQRQTLANASTMASQFIERGYRVVSGGTDNHLFLLDLVDKDITGKDADAALGRANITVNKNAVPNDPRSPFVTSGLRIGSPAVTRRGFKEAECATLTGWMCDILEDIDNDNMVGSVKQQVIDSRLVADGDAVRRRRECQACGERYTTFETAELVMPRLIKRDGSRVPFDDAKLKTSLTKALEKRPVSVDQIETALTHIKTRLRSTGEREIPSLQVGEEVMRELRALDPVAYVRFASVYRDFQDVSEFTEEIRKLVKETCRLTCAPNPPVGCIIVRNQQILGRGYHVRTGEGHAEVNAIADAGGDILGATVYVSLEPCAFVGRTPACAQTLIDAQVARVVIAATDPHPQVAGAGIRMLRAAGIEVNLLTQAAALDLIQGYVSRELSGKPLVRLKTASSLDGATALASGESQWITGEAARQDVQYWRARSDAIITGVQTVIEDNPQLNVRAPQYQHARAPLRVVLDSRLSTPPQATVITDGGATLLVHNAGVDVPEHLHNAHSVSLLALPAGPQDLSAVLQHLASLGCNEVLVEAGAKVCGSFVAAQLWDEWICYVAPKWLGVASQPLANFTVALIVANNKTNIWARRKARRALVQATYQWQLSAGNLSDIKAEFYDSDALKKADVEFFNELLTHVVYHPSELDATYAELLDRAVDKLDHVERAILRLAAAEFKHRIDVPYLVVIDEYVELAKTFGATVVRHLADRAQGPWVTLGPGDDAAVMQQSPAHDAVASIDTLVADVHFPASAPAFYIGYRALMVSLSDLAAMAAQPRYVLVALTLPAADVSWVGDLAKGMAAAARVCDTYICGGNFARGPLSITVSVHGEVPTGKAVTRAGARVGDQLYVSGPLGLAAACVRNRNYQVQDKLNALQRAYFMPAARFDLLAVLRSNAHAAIDISDGLLADARHLAEASGVGVNINSADLKLTEGVSLEDVLNGGDDYQLLATAGVPLPGMMNIGQINSGTGVSLDGVVLWASGLGLGFLRPAPGTWGSAGAVVVWWLFLAEFDPLIQLSICAAYFISGWVCSTLVTRTFGIDDASEIVADEVAGMWLALAFLPPTWWLVLLAFGLFRLLDILKPGPIGWLDREVKGGLGVMLDDLLAGAVVAIVLYVSAAAPVEVVALFKDRAVVRMAGEQQMLKVGETSPAGVKLLQADTAGARVSYRGQEYQLSLTARVAGSFAKPTSESVRISRDSVGQYRMRGALNDHMVDFLIDTGASVVALSERQAQQMGLNYQSGQRGTVQTAQGNANAYFLLLDRVTLGGITRNKVRATVIEGMYPTDVLLGMSFLNSLNLNDNNGVLTLTARF</sequence>
<dbReference type="InterPro" id="IPR015421">
    <property type="entry name" value="PyrdxlP-dep_Trfase_major"/>
</dbReference>
<dbReference type="GO" id="GO:0019264">
    <property type="term" value="P:glycine biosynthetic process from serine"/>
    <property type="evidence" value="ECO:0007669"/>
    <property type="project" value="InterPro"/>
</dbReference>
<keyword evidence="21 27" id="KW-0663">Pyridoxal phosphate</keyword>
<dbReference type="CDD" id="cd06971">
    <property type="entry name" value="PgpA"/>
    <property type="match status" value="1"/>
</dbReference>
<dbReference type="CDD" id="cd00378">
    <property type="entry name" value="SHMT"/>
    <property type="match status" value="1"/>
</dbReference>
<dbReference type="InterPro" id="IPR004794">
    <property type="entry name" value="Eubact_RibD"/>
</dbReference>
<evidence type="ECO:0000256" key="6">
    <source>
        <dbReference type="ARBA" id="ARBA00005952"/>
    </source>
</evidence>
<dbReference type="GO" id="GO:0030170">
    <property type="term" value="F:pyridoxal phosphate binding"/>
    <property type="evidence" value="ECO:0007669"/>
    <property type="project" value="InterPro"/>
</dbReference>
<evidence type="ECO:0000256" key="11">
    <source>
        <dbReference type="ARBA" id="ARBA00022563"/>
    </source>
</evidence>
<evidence type="ECO:0000259" key="29">
    <source>
        <dbReference type="PROSITE" id="PS51161"/>
    </source>
</evidence>
<dbReference type="GO" id="GO:0006353">
    <property type="term" value="P:DNA-templated transcription termination"/>
    <property type="evidence" value="ECO:0007669"/>
    <property type="project" value="InterPro"/>
</dbReference>
<dbReference type="NCBIfam" id="NF000586">
    <property type="entry name" value="PRK00011.1"/>
    <property type="match status" value="1"/>
</dbReference>
<dbReference type="SUPFAM" id="SSF53927">
    <property type="entry name" value="Cytidine deaminase-like"/>
    <property type="match status" value="1"/>
</dbReference>
<keyword evidence="32" id="KW-1185">Reference proteome</keyword>
<evidence type="ECO:0000256" key="2">
    <source>
        <dbReference type="ARBA" id="ARBA00004496"/>
    </source>
</evidence>
<dbReference type="Pfam" id="PF01029">
    <property type="entry name" value="NusB"/>
    <property type="match status" value="1"/>
</dbReference>
<comment type="function">
    <text evidence="27">Interconversion of serine and glycine.</text>
</comment>
<dbReference type="UniPathway" id="UPA00275">
    <property type="reaction ID" value="UER00401"/>
</dbReference>
<dbReference type="HAMAP" id="MF_00440">
    <property type="entry name" value="NrdR"/>
    <property type="match status" value="1"/>
</dbReference>
<dbReference type="NCBIfam" id="TIGR00326">
    <property type="entry name" value="eubact_ribD"/>
    <property type="match status" value="1"/>
</dbReference>
<dbReference type="CDD" id="cd02194">
    <property type="entry name" value="ThiL"/>
    <property type="match status" value="1"/>
</dbReference>
<feature type="transmembrane region" description="Helical" evidence="28">
    <location>
        <begin position="1384"/>
        <end position="1408"/>
    </location>
</feature>
<dbReference type="HAMAP" id="MF_00051">
    <property type="entry name" value="SHMT"/>
    <property type="match status" value="1"/>
</dbReference>
<feature type="domain" description="ATP-cone" evidence="29">
    <location>
        <begin position="442"/>
        <end position="532"/>
    </location>
</feature>
<keyword evidence="28" id="KW-0812">Transmembrane</keyword>
<dbReference type="SUPFAM" id="SSF56042">
    <property type="entry name" value="PurM C-terminal domain-like"/>
    <property type="match status" value="1"/>
</dbReference>
<keyword evidence="12" id="KW-0028">Amino-acid biosynthesis</keyword>
<dbReference type="PROSITE" id="PS00141">
    <property type="entry name" value="ASP_PROTEASE"/>
    <property type="match status" value="1"/>
</dbReference>
<evidence type="ECO:0000313" key="32">
    <source>
        <dbReference type="Proteomes" id="UP000601435"/>
    </source>
</evidence>
<dbReference type="SUPFAM" id="SSF55326">
    <property type="entry name" value="PurM N-terminal domain-like"/>
    <property type="match status" value="1"/>
</dbReference>
<comment type="pathway">
    <text evidence="3 27">One-carbon metabolism; tetrahydrofolate interconversion.</text>
</comment>
<dbReference type="InterPro" id="IPR036921">
    <property type="entry name" value="PurM-like_N_sf"/>
</dbReference>
<dbReference type="Pfam" id="PF03477">
    <property type="entry name" value="ATP-cone"/>
    <property type="match status" value="1"/>
</dbReference>
<dbReference type="InterPro" id="IPR016188">
    <property type="entry name" value="PurM-like_N"/>
</dbReference>
<evidence type="ECO:0000256" key="1">
    <source>
        <dbReference type="ARBA" id="ARBA00001933"/>
    </source>
</evidence>
<feature type="transmembrane region" description="Helical" evidence="28">
    <location>
        <begin position="1294"/>
        <end position="1314"/>
    </location>
</feature>
<dbReference type="Gene3D" id="3.90.650.10">
    <property type="entry name" value="PurM-like C-terminal domain"/>
    <property type="match status" value="1"/>
</dbReference>
<dbReference type="GO" id="GO:0004190">
    <property type="term" value="F:aspartic-type endopeptidase activity"/>
    <property type="evidence" value="ECO:0007669"/>
    <property type="project" value="InterPro"/>
</dbReference>
<dbReference type="GO" id="GO:0003677">
    <property type="term" value="F:DNA binding"/>
    <property type="evidence" value="ECO:0007669"/>
    <property type="project" value="UniProtKB-KW"/>
</dbReference>
<dbReference type="InterPro" id="IPR049943">
    <property type="entry name" value="Ser_HO-MeTrfase-like"/>
</dbReference>
<keyword evidence="18" id="KW-0862">Zinc</keyword>
<keyword evidence="11 27" id="KW-0554">One-carbon metabolism</keyword>
<dbReference type="InterPro" id="IPR015422">
    <property type="entry name" value="PyrdxlP-dep_Trfase_small"/>
</dbReference>
<proteinExistence type="inferred from homology"/>
<evidence type="ECO:0000256" key="3">
    <source>
        <dbReference type="ARBA" id="ARBA00004777"/>
    </source>
</evidence>
<dbReference type="GO" id="GO:0009228">
    <property type="term" value="P:thiamine biosynthetic process"/>
    <property type="evidence" value="ECO:0007669"/>
    <property type="project" value="InterPro"/>
</dbReference>
<comment type="pathway">
    <text evidence="4">Cofactor biosynthesis; riboflavin biosynthesis; 5-amino-6-(D-ribitylamino)uracil from GTP: step 2/4.</text>
</comment>
<dbReference type="InterPro" id="IPR011969">
    <property type="entry name" value="Clan_AA_Asp_peptidase_C"/>
</dbReference>
<dbReference type="InterPro" id="IPR039429">
    <property type="entry name" value="SHMT-like_dom"/>
</dbReference>
<dbReference type="GO" id="GO:0009231">
    <property type="term" value="P:riboflavin biosynthetic process"/>
    <property type="evidence" value="ECO:0007669"/>
    <property type="project" value="UniProtKB-UniPathway"/>
</dbReference>
<evidence type="ECO:0000256" key="9">
    <source>
        <dbReference type="ARBA" id="ARBA00022490"/>
    </source>
</evidence>
<evidence type="ECO:0000256" key="21">
    <source>
        <dbReference type="ARBA" id="ARBA00022898"/>
    </source>
</evidence>
<dbReference type="Proteomes" id="UP000601435">
    <property type="component" value="Unassembled WGS sequence"/>
</dbReference>
<evidence type="ECO:0000256" key="28">
    <source>
        <dbReference type="SAM" id="Phobius"/>
    </source>
</evidence>
<comment type="pathway">
    <text evidence="5">Cofactor biosynthesis; riboflavin biosynthesis; 5-amino-6-(D-ribitylamino)uracil from GTP: step 3/4.</text>
</comment>
<keyword evidence="15" id="KW-0479">Metal-binding</keyword>
<dbReference type="Gene3D" id="2.40.70.10">
    <property type="entry name" value="Acid Proteases"/>
    <property type="match status" value="1"/>
</dbReference>
<dbReference type="PROSITE" id="PS00096">
    <property type="entry name" value="SHMT"/>
    <property type="match status" value="1"/>
</dbReference>
<dbReference type="Pfam" id="PF00586">
    <property type="entry name" value="AIRS"/>
    <property type="match status" value="1"/>
</dbReference>
<dbReference type="PROSITE" id="PS51161">
    <property type="entry name" value="ATP_CONE"/>
    <property type="match status" value="1"/>
</dbReference>
<dbReference type="GO" id="GO:0008703">
    <property type="term" value="F:5-amino-6-(5-phosphoribosylamino)uracil reductase activity"/>
    <property type="evidence" value="ECO:0007669"/>
    <property type="project" value="InterPro"/>
</dbReference>
<accession>A0A813BXB4</accession>
<evidence type="ECO:0000256" key="23">
    <source>
        <dbReference type="ARBA" id="ARBA00023125"/>
    </source>
</evidence>
<dbReference type="GO" id="GO:0008270">
    <property type="term" value="F:zinc ion binding"/>
    <property type="evidence" value="ECO:0007669"/>
    <property type="project" value="InterPro"/>
</dbReference>
<keyword evidence="28" id="KW-1133">Transmembrane helix</keyword>
<evidence type="ECO:0000259" key="30">
    <source>
        <dbReference type="PROSITE" id="PS51747"/>
    </source>
</evidence>
<dbReference type="SUPFAM" id="SSF53383">
    <property type="entry name" value="PLP-dependent transferases"/>
    <property type="match status" value="1"/>
</dbReference>
<comment type="similarity">
    <text evidence="7 27">Belongs to the SHMT family.</text>
</comment>
<feature type="domain" description="CMP/dCMP-type deaminase" evidence="30">
    <location>
        <begin position="532"/>
        <end position="651"/>
    </location>
</feature>
<keyword evidence="28" id="KW-0472">Membrane</keyword>
<evidence type="ECO:0000256" key="8">
    <source>
        <dbReference type="ARBA" id="ARBA00011738"/>
    </source>
</evidence>
<dbReference type="Pfam" id="PF13975">
    <property type="entry name" value="gag-asp_proteas"/>
    <property type="match status" value="1"/>
</dbReference>
<dbReference type="CDD" id="cd05483">
    <property type="entry name" value="retropepsin_like_bacteria"/>
    <property type="match status" value="1"/>
</dbReference>
<dbReference type="SUPFAM" id="SSF53597">
    <property type="entry name" value="Dihydrofolate reductase-like"/>
    <property type="match status" value="1"/>
</dbReference>
<dbReference type="InterPro" id="IPR002125">
    <property type="entry name" value="CMP_dCMP_dom"/>
</dbReference>
<comment type="subunit">
    <text evidence="8">Homodimer.</text>
</comment>
<evidence type="ECO:0000256" key="14">
    <source>
        <dbReference type="ARBA" id="ARBA00022679"/>
    </source>
</evidence>
<keyword evidence="14 27" id="KW-0808">Transferase</keyword>
<dbReference type="InterPro" id="IPR035926">
    <property type="entry name" value="NusB-like_sf"/>
</dbReference>
<keyword evidence="10" id="KW-0678">Repressor</keyword>
<dbReference type="InterPro" id="IPR036676">
    <property type="entry name" value="PurM-like_C_sf"/>
</dbReference>
<dbReference type="Gene3D" id="3.90.1150.10">
    <property type="entry name" value="Aspartate Aminotransferase, domain 1"/>
    <property type="match status" value="1"/>
</dbReference>
<dbReference type="Gene3D" id="3.40.140.10">
    <property type="entry name" value="Cytidine Deaminase, domain 2"/>
    <property type="match status" value="1"/>
</dbReference>
<evidence type="ECO:0000256" key="4">
    <source>
        <dbReference type="ARBA" id="ARBA00004882"/>
    </source>
</evidence>
<evidence type="ECO:0000256" key="12">
    <source>
        <dbReference type="ARBA" id="ARBA00022605"/>
    </source>
</evidence>
<dbReference type="InterPro" id="IPR055173">
    <property type="entry name" value="NrdR-like_N"/>
</dbReference>
<evidence type="ECO:0000256" key="22">
    <source>
        <dbReference type="ARBA" id="ARBA00023015"/>
    </source>
</evidence>
<keyword evidence="19 26" id="KW-0067">ATP-binding</keyword>
<dbReference type="Pfam" id="PF00383">
    <property type="entry name" value="dCMP_cyt_deam_1"/>
    <property type="match status" value="1"/>
</dbReference>
<dbReference type="GO" id="GO:0031564">
    <property type="term" value="P:transcription antitermination"/>
    <property type="evidence" value="ECO:0007669"/>
    <property type="project" value="UniProtKB-KW"/>
</dbReference>
<dbReference type="InterPro" id="IPR002734">
    <property type="entry name" value="RibDG_C"/>
</dbReference>
<evidence type="ECO:0000256" key="17">
    <source>
        <dbReference type="ARBA" id="ARBA00022814"/>
    </source>
</evidence>
<dbReference type="PROSITE" id="PS51747">
    <property type="entry name" value="CYT_DCMP_DEAMINASES_2"/>
    <property type="match status" value="1"/>
</dbReference>
<dbReference type="GO" id="GO:0005829">
    <property type="term" value="C:cytosol"/>
    <property type="evidence" value="ECO:0007669"/>
    <property type="project" value="TreeGrafter"/>
</dbReference>
<dbReference type="NCBIfam" id="TIGR01379">
    <property type="entry name" value="thiL"/>
    <property type="match status" value="1"/>
</dbReference>
<dbReference type="InterPro" id="IPR006283">
    <property type="entry name" value="ThiL-like"/>
</dbReference>
<dbReference type="SUPFAM" id="SSF50630">
    <property type="entry name" value="Acid proteases"/>
    <property type="match status" value="1"/>
</dbReference>
<dbReference type="GO" id="GO:0003723">
    <property type="term" value="F:RNA binding"/>
    <property type="evidence" value="ECO:0007669"/>
    <property type="project" value="UniProtKB-KW"/>
</dbReference>
<dbReference type="InterPro" id="IPR015424">
    <property type="entry name" value="PyrdxlP-dep_Trfase"/>
</dbReference>
<keyword evidence="9" id="KW-0963">Cytoplasm</keyword>
<keyword evidence="13" id="KW-0686">Riboflavin biosynthesis</keyword>
<evidence type="ECO:0000256" key="26">
    <source>
        <dbReference type="PROSITE-ProRule" id="PRU00492"/>
    </source>
</evidence>
<comment type="similarity">
    <text evidence="6">Belongs to the NusB family.</text>
</comment>
<organism evidence="31 32">
    <name type="scientific">Symbiodinium necroappetens</name>
    <dbReference type="NCBI Taxonomy" id="1628268"/>
    <lineage>
        <taxon>Eukaryota</taxon>
        <taxon>Sar</taxon>
        <taxon>Alveolata</taxon>
        <taxon>Dinophyceae</taxon>
        <taxon>Suessiales</taxon>
        <taxon>Symbiodiniaceae</taxon>
        <taxon>Symbiodinium</taxon>
    </lineage>
</organism>
<dbReference type="Pfam" id="PF04608">
    <property type="entry name" value="PgpA"/>
    <property type="match status" value="1"/>
</dbReference>
<dbReference type="Gene3D" id="3.40.430.10">
    <property type="entry name" value="Dihydrofolate Reductase, subunit A"/>
    <property type="match status" value="1"/>
</dbReference>
<dbReference type="InterPro" id="IPR016192">
    <property type="entry name" value="APOBEC/CMP_deaminase_Zn-bd"/>
</dbReference>
<dbReference type="SUPFAM" id="SSF101307">
    <property type="entry name" value="YutG-like"/>
    <property type="match status" value="1"/>
</dbReference>
<dbReference type="InterPro" id="IPR034122">
    <property type="entry name" value="Retropepsin-like_bacterial"/>
</dbReference>
<dbReference type="InterPro" id="IPR001085">
    <property type="entry name" value="Ser_HO-MeTrfase"/>
</dbReference>
<dbReference type="GO" id="GO:0035999">
    <property type="term" value="P:tetrahydrofolate interconversion"/>
    <property type="evidence" value="ECO:0007669"/>
    <property type="project" value="UniProtKB-UniPathway"/>
</dbReference>
<dbReference type="InterPro" id="IPR001969">
    <property type="entry name" value="Aspartic_peptidase_AS"/>
</dbReference>